<dbReference type="SMART" id="SM00507">
    <property type="entry name" value="HNHc"/>
    <property type="match status" value="1"/>
</dbReference>
<proteinExistence type="predicted"/>
<dbReference type="RefSeq" id="WP_318750581.1">
    <property type="nucleotide sequence ID" value="NZ_CP132508.1"/>
</dbReference>
<evidence type="ECO:0000259" key="1">
    <source>
        <dbReference type="SMART" id="SM00507"/>
    </source>
</evidence>
<protein>
    <submittedName>
        <fullName evidence="2">RRXRR domain-containing protein</fullName>
    </submittedName>
</protein>
<name>A0ABZ0QMV0_9FIRM</name>
<dbReference type="PANTHER" id="PTHR33877">
    <property type="entry name" value="SLL1193 PROTEIN"/>
    <property type="match status" value="1"/>
</dbReference>
<evidence type="ECO:0000313" key="3">
    <source>
        <dbReference type="Proteomes" id="UP001304683"/>
    </source>
</evidence>
<dbReference type="InterPro" id="IPR052892">
    <property type="entry name" value="NA-targeting_endonuclease"/>
</dbReference>
<gene>
    <name evidence="2" type="ORF">Q5761_10630</name>
</gene>
<organism evidence="2 3">
    <name type="scientific">Thermaerobacter composti</name>
    <dbReference type="NCBI Taxonomy" id="554949"/>
    <lineage>
        <taxon>Bacteria</taxon>
        <taxon>Bacillati</taxon>
        <taxon>Bacillota</taxon>
        <taxon>Clostridia</taxon>
        <taxon>Eubacteriales</taxon>
        <taxon>Clostridiales Family XVII. Incertae Sedis</taxon>
        <taxon>Thermaerobacter</taxon>
    </lineage>
</organism>
<dbReference type="InterPro" id="IPR002711">
    <property type="entry name" value="HNH"/>
</dbReference>
<dbReference type="Pfam" id="PF14239">
    <property type="entry name" value="RRXRR"/>
    <property type="match status" value="2"/>
</dbReference>
<dbReference type="PANTHER" id="PTHR33877:SF2">
    <property type="entry name" value="OS07G0170200 PROTEIN"/>
    <property type="match status" value="1"/>
</dbReference>
<dbReference type="InterPro" id="IPR025938">
    <property type="entry name" value="RRXRR_dom"/>
</dbReference>
<sequence length="496" mass="55619">MRRIPVLSRRGEPLMPCRPDRARHLLKRGKAKVVWLDGTIFALKLTYDLPNPAVPGLWAGDDPGGKTRVLSVVLPRARRRPEEVLAVEIPVPQGEVRRRLEQRRGYRRLRRYRFRGRSARFANRRPPQCWVCGRNARPGTDSCRHHRGTPRTGLPGVAPWLPPSVRAREDVLLRVLAKLQAFLPIRRVTVEVGRFDLQKLRDPDIGGEAYQRGPRYGHDSTLAALVAAYGDRCAYCGGPGPLTIDHVLPRSRGGTNAWENLLPACRACNQAKGNRTPEEWGVRPRVRPKPLGKAFRMATWIQQGKGYLLWRLRQMGLEVHTTFGAYTAWARKVRGAAKSHFTDAGLIALSEYPSAEPPEVPLAGLRLAARPAAFRPRQAFKAERYPEARRPRQAVRLSSGWARPVRVNAGVRLGPRPQVLRAGMRRGVPRTELVACGDLVWLEGEGRPVVVTAIKSRGTVACVRPDGAVTEVSARRIRRHRPRPGIVLWARRSGAR</sequence>
<dbReference type="Pfam" id="PF01844">
    <property type="entry name" value="HNH"/>
    <property type="match status" value="1"/>
</dbReference>
<evidence type="ECO:0000313" key="2">
    <source>
        <dbReference type="EMBL" id="WPD18806.1"/>
    </source>
</evidence>
<accession>A0ABZ0QMV0</accession>
<dbReference type="CDD" id="cd00085">
    <property type="entry name" value="HNHc"/>
    <property type="match status" value="1"/>
</dbReference>
<keyword evidence="3" id="KW-1185">Reference proteome</keyword>
<feature type="domain" description="HNH nuclease" evidence="1">
    <location>
        <begin position="221"/>
        <end position="270"/>
    </location>
</feature>
<dbReference type="EMBL" id="CP132508">
    <property type="protein sequence ID" value="WPD18806.1"/>
    <property type="molecule type" value="Genomic_DNA"/>
</dbReference>
<dbReference type="Gene3D" id="1.10.30.50">
    <property type="match status" value="1"/>
</dbReference>
<dbReference type="Proteomes" id="UP001304683">
    <property type="component" value="Chromosome"/>
</dbReference>
<reference evidence="2 3" key="1">
    <citation type="submission" date="2023-08" db="EMBL/GenBank/DDBJ databases">
        <title>Genome sequence of Thermaerobacter compostii strain Ins1, a spore-forming filamentous bacterium isolated from a deep geothermal reservoir.</title>
        <authorList>
            <person name="Bregnard D."/>
            <person name="Gonzalez D."/>
            <person name="Junier P."/>
        </authorList>
    </citation>
    <scope>NUCLEOTIDE SEQUENCE [LARGE SCALE GENOMIC DNA]</scope>
    <source>
        <strain evidence="2 3">Ins1</strain>
    </source>
</reference>
<dbReference type="InterPro" id="IPR003615">
    <property type="entry name" value="HNH_nuc"/>
</dbReference>